<evidence type="ECO:0000313" key="1">
    <source>
        <dbReference type="EMBL" id="NWH06447.1"/>
    </source>
</evidence>
<organism evidence="1 2">
    <name type="scientific">Desulfobacter latus</name>
    <dbReference type="NCBI Taxonomy" id="2292"/>
    <lineage>
        <taxon>Bacteria</taxon>
        <taxon>Pseudomonadati</taxon>
        <taxon>Thermodesulfobacteriota</taxon>
        <taxon>Desulfobacteria</taxon>
        <taxon>Desulfobacterales</taxon>
        <taxon>Desulfobacteraceae</taxon>
        <taxon>Desulfobacter</taxon>
    </lineage>
</organism>
<dbReference type="Proteomes" id="UP000553343">
    <property type="component" value="Unassembled WGS sequence"/>
</dbReference>
<keyword evidence="2" id="KW-1185">Reference proteome</keyword>
<gene>
    <name evidence="1" type="ORF">HXW94_15900</name>
</gene>
<name>A0A850TDT4_9BACT</name>
<dbReference type="EMBL" id="JACADJ010000077">
    <property type="protein sequence ID" value="NWH06447.1"/>
    <property type="molecule type" value="Genomic_DNA"/>
</dbReference>
<comment type="caution">
    <text evidence="1">The sequence shown here is derived from an EMBL/GenBank/DDBJ whole genome shotgun (WGS) entry which is preliminary data.</text>
</comment>
<dbReference type="AlphaFoldDB" id="A0A850TDT4"/>
<dbReference type="RefSeq" id="WP_178367899.1">
    <property type="nucleotide sequence ID" value="NZ_JACADJ010000077.1"/>
</dbReference>
<evidence type="ECO:0000313" key="2">
    <source>
        <dbReference type="Proteomes" id="UP000553343"/>
    </source>
</evidence>
<sequence length="382" mass="44845">MTNSVYCGREQLFSKNISKNCQKLLRSVAFKICYRMDAYPQVDEWPYPKFSELCEKGREKELDATLKEISHEIWIFLKSRFSNRMPLNSALIVNGFINHMLDQRQKKNSSDQWLRTNKALRRALREKKEIHKDKRKNWTYYSYAPIDKDALMDEALARKKQINFSEWEVPCVDRRILFDRMQRSLLLKISKQFWYQVQKTMGKPYGLTVGVTLAYMKAHYIDLSDKTMVHASILEEEKDLPENYYSAKVDNQNNLICEINACVEGKKKWSIERRQVLWLYCLKGLTFANIAALLGLEKASGAKYHWNEASYSVEGHVNNHWNSAFSAVEKHVKKWHGPKFPAIPEALYLEFLSQLASYCQKTAPLSTLQNQCLEQILKEKKK</sequence>
<proteinExistence type="predicted"/>
<accession>A0A850TDT4</accession>
<protein>
    <submittedName>
        <fullName evidence="1">Uncharacterized protein</fullName>
    </submittedName>
</protein>
<reference evidence="1 2" key="1">
    <citation type="submission" date="2020-06" db="EMBL/GenBank/DDBJ databases">
        <title>High-quality draft genome of sulfate reducer Desulfobacter latus type strain AcrS2 isolated from marine sediment.</title>
        <authorList>
            <person name="Hoppe M."/>
            <person name="Larsen C.K."/>
            <person name="Marshall I.P.G."/>
            <person name="Schramm A."/>
            <person name="Marietou A.G."/>
        </authorList>
    </citation>
    <scope>NUCLEOTIDE SEQUENCE [LARGE SCALE GENOMIC DNA]</scope>
    <source>
        <strain evidence="1 2">AcRS2</strain>
    </source>
</reference>